<dbReference type="PANTHER" id="PTHR37164:SF1">
    <property type="entry name" value="BACTERIOHEMERYTHRIN"/>
    <property type="match status" value="1"/>
</dbReference>
<protein>
    <submittedName>
        <fullName evidence="2">Hemerythrin family protein</fullName>
    </submittedName>
</protein>
<dbReference type="Proteomes" id="UP000779508">
    <property type="component" value="Unassembled WGS sequence"/>
</dbReference>
<dbReference type="PANTHER" id="PTHR37164">
    <property type="entry name" value="BACTERIOHEMERYTHRIN"/>
    <property type="match status" value="1"/>
</dbReference>
<dbReference type="EMBL" id="JAHLQK010000002">
    <property type="protein sequence ID" value="MBU5676239.1"/>
    <property type="molecule type" value="Genomic_DNA"/>
</dbReference>
<keyword evidence="3" id="KW-1185">Reference proteome</keyword>
<dbReference type="NCBIfam" id="TIGR02481">
    <property type="entry name" value="hemeryth_dom"/>
    <property type="match status" value="1"/>
</dbReference>
<feature type="domain" description="Hemerythrin-like" evidence="1">
    <location>
        <begin position="10"/>
        <end position="125"/>
    </location>
</feature>
<evidence type="ECO:0000313" key="2">
    <source>
        <dbReference type="EMBL" id="MBU5676239.1"/>
    </source>
</evidence>
<comment type="caution">
    <text evidence="2">The sequence shown here is derived from an EMBL/GenBank/DDBJ whole genome shotgun (WGS) entry which is preliminary data.</text>
</comment>
<proteinExistence type="predicted"/>
<accession>A0ABS6G173</accession>
<evidence type="ECO:0000313" key="3">
    <source>
        <dbReference type="Proteomes" id="UP000779508"/>
    </source>
</evidence>
<sequence>MLWWRENLATGIKRIDDQHKGIFEKTEKVLSLDSSSDKKAVNDTFIFLMNYCVNHFSEEEQAMLEYGYKGFKHHREQHNYFIEELYKIHTDVKTNGINEDALDSLKVLVIDWLANHISEEDKKFADSIN</sequence>
<dbReference type="Pfam" id="PF01814">
    <property type="entry name" value="Hemerythrin"/>
    <property type="match status" value="1"/>
</dbReference>
<organism evidence="2 3">
    <name type="scientific">Alkaliphilus flagellatus</name>
    <dbReference type="NCBI Taxonomy" id="2841507"/>
    <lineage>
        <taxon>Bacteria</taxon>
        <taxon>Bacillati</taxon>
        <taxon>Bacillota</taxon>
        <taxon>Clostridia</taxon>
        <taxon>Peptostreptococcales</taxon>
        <taxon>Natronincolaceae</taxon>
        <taxon>Alkaliphilus</taxon>
    </lineage>
</organism>
<evidence type="ECO:0000259" key="1">
    <source>
        <dbReference type="Pfam" id="PF01814"/>
    </source>
</evidence>
<dbReference type="RefSeq" id="WP_216415807.1">
    <property type="nucleotide sequence ID" value="NZ_JAHLQK010000002.1"/>
</dbReference>
<dbReference type="CDD" id="cd12107">
    <property type="entry name" value="Hemerythrin"/>
    <property type="match status" value="1"/>
</dbReference>
<dbReference type="InterPro" id="IPR050669">
    <property type="entry name" value="Hemerythrin"/>
</dbReference>
<dbReference type="InterPro" id="IPR016131">
    <property type="entry name" value="Haemerythrin_Fe_BS"/>
</dbReference>
<dbReference type="InterPro" id="IPR012312">
    <property type="entry name" value="Hemerythrin-like"/>
</dbReference>
<reference evidence="2 3" key="1">
    <citation type="submission" date="2021-06" db="EMBL/GenBank/DDBJ databases">
        <authorList>
            <person name="Sun Q."/>
            <person name="Li D."/>
        </authorList>
    </citation>
    <scope>NUCLEOTIDE SEQUENCE [LARGE SCALE GENOMIC DNA]</scope>
    <source>
        <strain evidence="2 3">MSJ-5</strain>
    </source>
</reference>
<dbReference type="NCBIfam" id="NF033749">
    <property type="entry name" value="bact_hemeryth"/>
    <property type="match status" value="1"/>
</dbReference>
<dbReference type="PROSITE" id="PS00550">
    <property type="entry name" value="HEMERYTHRINS"/>
    <property type="match status" value="1"/>
</dbReference>
<gene>
    <name evidence="2" type="ORF">KQI88_07400</name>
</gene>
<dbReference type="InterPro" id="IPR012827">
    <property type="entry name" value="Hemerythrin_metal-bd"/>
</dbReference>
<name>A0ABS6G173_9FIRM</name>